<keyword evidence="1" id="KW-0175">Coiled coil</keyword>
<dbReference type="Proteomes" id="UP001221898">
    <property type="component" value="Unassembled WGS sequence"/>
</dbReference>
<accession>A0AAD7RVU7</accession>
<sequence>METHSLNLCRRQYAEIQNSEKEQLNMAKAQEDSREQSQNIPLQQQWGGEVVRRKVINDRVGKTTPDIQENRSKEQGATTARLPDCQWKEGGATLSRLWEELAGAQEKLLEYQTRLEVIKRRRRELVREKIDMQMEVDVLKCKLRESEDMCVRSERQIHQLKSTRESSRPMGQTFYIMLYNVMRWVLGMVWGFRQLE</sequence>
<protein>
    <submittedName>
        <fullName evidence="3">Uncharacterized protein</fullName>
    </submittedName>
</protein>
<evidence type="ECO:0000313" key="3">
    <source>
        <dbReference type="EMBL" id="KAJ8391210.1"/>
    </source>
</evidence>
<evidence type="ECO:0000256" key="2">
    <source>
        <dbReference type="SAM" id="MobiDB-lite"/>
    </source>
</evidence>
<evidence type="ECO:0000256" key="1">
    <source>
        <dbReference type="SAM" id="Coils"/>
    </source>
</evidence>
<proteinExistence type="predicted"/>
<organism evidence="3 4">
    <name type="scientific">Aldrovandia affinis</name>
    <dbReference type="NCBI Taxonomy" id="143900"/>
    <lineage>
        <taxon>Eukaryota</taxon>
        <taxon>Metazoa</taxon>
        <taxon>Chordata</taxon>
        <taxon>Craniata</taxon>
        <taxon>Vertebrata</taxon>
        <taxon>Euteleostomi</taxon>
        <taxon>Actinopterygii</taxon>
        <taxon>Neopterygii</taxon>
        <taxon>Teleostei</taxon>
        <taxon>Notacanthiformes</taxon>
        <taxon>Halosauridae</taxon>
        <taxon>Aldrovandia</taxon>
    </lineage>
</organism>
<reference evidence="3" key="1">
    <citation type="journal article" date="2023" name="Science">
        <title>Genome structures resolve the early diversification of teleost fishes.</title>
        <authorList>
            <person name="Parey E."/>
            <person name="Louis A."/>
            <person name="Montfort J."/>
            <person name="Bouchez O."/>
            <person name="Roques C."/>
            <person name="Iampietro C."/>
            <person name="Lluch J."/>
            <person name="Castinel A."/>
            <person name="Donnadieu C."/>
            <person name="Desvignes T."/>
            <person name="Floi Bucao C."/>
            <person name="Jouanno E."/>
            <person name="Wen M."/>
            <person name="Mejri S."/>
            <person name="Dirks R."/>
            <person name="Jansen H."/>
            <person name="Henkel C."/>
            <person name="Chen W.J."/>
            <person name="Zahm M."/>
            <person name="Cabau C."/>
            <person name="Klopp C."/>
            <person name="Thompson A.W."/>
            <person name="Robinson-Rechavi M."/>
            <person name="Braasch I."/>
            <person name="Lecointre G."/>
            <person name="Bobe J."/>
            <person name="Postlethwait J.H."/>
            <person name="Berthelot C."/>
            <person name="Roest Crollius H."/>
            <person name="Guiguen Y."/>
        </authorList>
    </citation>
    <scope>NUCLEOTIDE SEQUENCE</scope>
    <source>
        <strain evidence="3">NC1722</strain>
    </source>
</reference>
<evidence type="ECO:0000313" key="4">
    <source>
        <dbReference type="Proteomes" id="UP001221898"/>
    </source>
</evidence>
<gene>
    <name evidence="3" type="ORF">AAFF_G00096390</name>
</gene>
<feature type="coiled-coil region" evidence="1">
    <location>
        <begin position="101"/>
        <end position="163"/>
    </location>
</feature>
<dbReference type="EMBL" id="JAINUG010000161">
    <property type="protein sequence ID" value="KAJ8391210.1"/>
    <property type="molecule type" value="Genomic_DNA"/>
</dbReference>
<comment type="caution">
    <text evidence="3">The sequence shown here is derived from an EMBL/GenBank/DDBJ whole genome shotgun (WGS) entry which is preliminary data.</text>
</comment>
<keyword evidence="4" id="KW-1185">Reference proteome</keyword>
<name>A0AAD7RVU7_9TELE</name>
<dbReference type="AlphaFoldDB" id="A0AAD7RVU7"/>
<feature type="region of interest" description="Disordered" evidence="2">
    <location>
        <begin position="60"/>
        <end position="81"/>
    </location>
</feature>